<dbReference type="InterPro" id="IPR025640">
    <property type="entry name" value="GYF_2"/>
</dbReference>
<evidence type="ECO:0000313" key="4">
    <source>
        <dbReference type="EMBL" id="SLN72604.1"/>
    </source>
</evidence>
<feature type="domain" description="GYF" evidence="3">
    <location>
        <begin position="3"/>
        <end position="48"/>
    </location>
</feature>
<dbReference type="GO" id="GO:0005886">
    <property type="term" value="C:plasma membrane"/>
    <property type="evidence" value="ECO:0007669"/>
    <property type="project" value="TreeGrafter"/>
</dbReference>
<dbReference type="EMBL" id="FWFK01000008">
    <property type="protein sequence ID" value="SLN72604.1"/>
    <property type="molecule type" value="Genomic_DNA"/>
</dbReference>
<dbReference type="AlphaFoldDB" id="A0A1X7A824"/>
<proteinExistence type="predicted"/>
<name>A0A1X7A824_9RHOB</name>
<keyword evidence="2" id="KW-0812">Transmembrane</keyword>
<feature type="transmembrane region" description="Helical" evidence="2">
    <location>
        <begin position="132"/>
        <end position="150"/>
    </location>
</feature>
<dbReference type="PANTHER" id="PTHR34980:SF2">
    <property type="entry name" value="INNER MEMBRANE PROTEIN YHAH-RELATED"/>
    <property type="match status" value="1"/>
</dbReference>
<dbReference type="InterPro" id="IPR008523">
    <property type="entry name" value="DUF805"/>
</dbReference>
<feature type="transmembrane region" description="Helical" evidence="2">
    <location>
        <begin position="108"/>
        <end position="126"/>
    </location>
</feature>
<evidence type="ECO:0000259" key="3">
    <source>
        <dbReference type="Pfam" id="PF14237"/>
    </source>
</evidence>
<keyword evidence="5" id="KW-1185">Reference proteome</keyword>
<gene>
    <name evidence="4" type="primary">yhaI</name>
    <name evidence="4" type="ORF">ROJ8625_03856</name>
</gene>
<protein>
    <submittedName>
        <fullName evidence="4">Inner membrane protein YhaI</fullName>
    </submittedName>
</protein>
<dbReference type="Pfam" id="PF14237">
    <property type="entry name" value="GYF_2"/>
    <property type="match status" value="1"/>
</dbReference>
<feature type="transmembrane region" description="Helical" evidence="2">
    <location>
        <begin position="157"/>
        <end position="178"/>
    </location>
</feature>
<reference evidence="4 5" key="1">
    <citation type="submission" date="2017-03" db="EMBL/GenBank/DDBJ databases">
        <authorList>
            <person name="Afonso C.L."/>
            <person name="Miller P.J."/>
            <person name="Scott M.A."/>
            <person name="Spackman E."/>
            <person name="Goraichik I."/>
            <person name="Dimitrov K.M."/>
            <person name="Suarez D.L."/>
            <person name="Swayne D.E."/>
        </authorList>
    </citation>
    <scope>NUCLEOTIDE SEQUENCE [LARGE SCALE GENOMIC DNA]</scope>
    <source>
        <strain evidence="4 5">CECT 8625</strain>
    </source>
</reference>
<feature type="region of interest" description="Disordered" evidence="1">
    <location>
        <begin position="51"/>
        <end position="82"/>
    </location>
</feature>
<evidence type="ECO:0000256" key="1">
    <source>
        <dbReference type="SAM" id="MobiDB-lite"/>
    </source>
</evidence>
<dbReference type="Proteomes" id="UP000193570">
    <property type="component" value="Unassembled WGS sequence"/>
</dbReference>
<dbReference type="PANTHER" id="PTHR34980">
    <property type="entry name" value="INNER MEMBRANE PROTEIN-RELATED-RELATED"/>
    <property type="match status" value="1"/>
</dbReference>
<keyword evidence="2" id="KW-1133">Transmembrane helix</keyword>
<evidence type="ECO:0000256" key="2">
    <source>
        <dbReference type="SAM" id="Phobius"/>
    </source>
</evidence>
<evidence type="ECO:0000313" key="5">
    <source>
        <dbReference type="Proteomes" id="UP000193570"/>
    </source>
</evidence>
<accession>A0A1X7A824</accession>
<sequence length="189" mass="21462">MEWYYANGDERDGPVPEHALDELAAEGTIRADTLVWRSGMKEWEPAWKHVPRLAPEGSETGTGVPASGQRRAGGPQRDYHRKSDPVDAAREFFRRYLDFQGRSNRGEFWYWILDNLVLSIIAYAIGGDTLQSLWGLATLIPGIALAVRRLHDIGKSGWWVLLWLIPVIGWIILIYWYAQRPEAGPNAYG</sequence>
<keyword evidence="2" id="KW-0472">Membrane</keyword>
<organism evidence="4 5">
    <name type="scientific">Roseivivax jejudonensis</name>
    <dbReference type="NCBI Taxonomy" id="1529041"/>
    <lineage>
        <taxon>Bacteria</taxon>
        <taxon>Pseudomonadati</taxon>
        <taxon>Pseudomonadota</taxon>
        <taxon>Alphaproteobacteria</taxon>
        <taxon>Rhodobacterales</taxon>
        <taxon>Roseobacteraceae</taxon>
        <taxon>Roseivivax</taxon>
    </lineage>
</organism>
<dbReference type="Pfam" id="PF05656">
    <property type="entry name" value="DUF805"/>
    <property type="match status" value="1"/>
</dbReference>